<dbReference type="Gene3D" id="1.10.287.670">
    <property type="entry name" value="Phycobilisome degradation protein NblA"/>
    <property type="match status" value="1"/>
</dbReference>
<name>A0A947DD68_9CYAN</name>
<accession>A0A947DD68</accession>
<reference evidence="1" key="1">
    <citation type="submission" date="2020-11" db="EMBL/GenBank/DDBJ databases">
        <authorList>
            <person name="Konstantinou D."/>
            <person name="Gkelis S."/>
            <person name="Popin R."/>
            <person name="Fewer D."/>
            <person name="Sivonen K."/>
        </authorList>
    </citation>
    <scope>NUCLEOTIDE SEQUENCE</scope>
    <source>
        <strain evidence="1">TAU-MAC 1115</strain>
    </source>
</reference>
<sequence>MNTPGTLSLEQEFQLKILREQVENLSPNQAQEFLLEAMRQLMLKDNWIKHTFKECCLQL</sequence>
<dbReference type="SUPFAM" id="SSF109859">
    <property type="entry name" value="NblA-like"/>
    <property type="match status" value="1"/>
</dbReference>
<reference evidence="1" key="2">
    <citation type="journal article" date="2021" name="Mar. Drugs">
        <title>Genome Reduction and Secondary Metabolism of the Marine Sponge-Associated Cyanobacterium Leptothoe.</title>
        <authorList>
            <person name="Konstantinou D."/>
            <person name="Popin R.V."/>
            <person name="Fewer D.P."/>
            <person name="Sivonen K."/>
            <person name="Gkelis S."/>
        </authorList>
    </citation>
    <scope>NUCLEOTIDE SEQUENCE</scope>
    <source>
        <strain evidence="1">TAU-MAC 1115</strain>
    </source>
</reference>
<dbReference type="Pfam" id="PF04485">
    <property type="entry name" value="NblA"/>
    <property type="match status" value="1"/>
</dbReference>
<keyword evidence="2" id="KW-1185">Reference proteome</keyword>
<dbReference type="AlphaFoldDB" id="A0A947DD68"/>
<gene>
    <name evidence="1" type="ORF">IXB50_05270</name>
</gene>
<protein>
    <submittedName>
        <fullName evidence="1">NblA/ycf18 family protein</fullName>
    </submittedName>
</protein>
<proteinExistence type="predicted"/>
<dbReference type="RefSeq" id="WP_215607903.1">
    <property type="nucleotide sequence ID" value="NZ_JADOES010000007.1"/>
</dbReference>
<comment type="caution">
    <text evidence="1">The sequence shown here is derived from an EMBL/GenBank/DDBJ whole genome shotgun (WGS) entry which is preliminary data.</text>
</comment>
<dbReference type="EMBL" id="JADOES010000007">
    <property type="protein sequence ID" value="MBT9314828.1"/>
    <property type="molecule type" value="Genomic_DNA"/>
</dbReference>
<evidence type="ECO:0000313" key="2">
    <source>
        <dbReference type="Proteomes" id="UP000717364"/>
    </source>
</evidence>
<dbReference type="InterPro" id="IPR007574">
    <property type="entry name" value="NblA"/>
</dbReference>
<dbReference type="InterPro" id="IPR036904">
    <property type="entry name" value="NblA_sf"/>
</dbReference>
<evidence type="ECO:0000313" key="1">
    <source>
        <dbReference type="EMBL" id="MBT9314828.1"/>
    </source>
</evidence>
<dbReference type="Proteomes" id="UP000717364">
    <property type="component" value="Unassembled WGS sequence"/>
</dbReference>
<organism evidence="1 2">
    <name type="scientific">Leptothoe spongobia TAU-MAC 1115</name>
    <dbReference type="NCBI Taxonomy" id="1967444"/>
    <lineage>
        <taxon>Bacteria</taxon>
        <taxon>Bacillati</taxon>
        <taxon>Cyanobacteriota</taxon>
        <taxon>Cyanophyceae</taxon>
        <taxon>Nodosilineales</taxon>
        <taxon>Cymatolegaceae</taxon>
        <taxon>Leptothoe</taxon>
        <taxon>Leptothoe spongobia</taxon>
    </lineage>
</organism>